<dbReference type="SUPFAM" id="SSF53098">
    <property type="entry name" value="Ribonuclease H-like"/>
    <property type="match status" value="1"/>
</dbReference>
<sequence>TTYLKLRVLADRGCVFVGHGLKKDFRIINMIVPPHQVIDTVELFYMPRQRRVSLRFLAWFLLRMDIQESVHDSVEDARTALFLYEVRRVDDG</sequence>
<dbReference type="GO" id="GO:0004535">
    <property type="term" value="F:poly(A)-specific ribonuclease activity"/>
    <property type="evidence" value="ECO:0007669"/>
    <property type="project" value="TreeGrafter"/>
</dbReference>
<dbReference type="GO" id="GO:0000932">
    <property type="term" value="C:P-body"/>
    <property type="evidence" value="ECO:0007669"/>
    <property type="project" value="TreeGrafter"/>
</dbReference>
<name>A0A0L0F6H9_9EUKA</name>
<dbReference type="STRING" id="667725.A0A0L0F6H9"/>
<organism evidence="2 3">
    <name type="scientific">Sphaeroforma arctica JP610</name>
    <dbReference type="NCBI Taxonomy" id="667725"/>
    <lineage>
        <taxon>Eukaryota</taxon>
        <taxon>Ichthyosporea</taxon>
        <taxon>Ichthyophonida</taxon>
        <taxon>Sphaeroforma</taxon>
    </lineage>
</organism>
<evidence type="ECO:0000313" key="2">
    <source>
        <dbReference type="EMBL" id="KNC72239.1"/>
    </source>
</evidence>
<dbReference type="RefSeq" id="XP_014146141.1">
    <property type="nucleotide sequence ID" value="XM_014290666.1"/>
</dbReference>
<feature type="domain" description="Exonuclease" evidence="1">
    <location>
        <begin position="4"/>
        <end position="81"/>
    </location>
</feature>
<dbReference type="OrthoDB" id="8191639at2759"/>
<dbReference type="InterPro" id="IPR036397">
    <property type="entry name" value="RNaseH_sf"/>
</dbReference>
<accession>A0A0L0F6H9</accession>
<dbReference type="GO" id="GO:0003676">
    <property type="term" value="F:nucleic acid binding"/>
    <property type="evidence" value="ECO:0007669"/>
    <property type="project" value="InterPro"/>
</dbReference>
<protein>
    <recommendedName>
        <fullName evidence="1">Exonuclease domain-containing protein</fullName>
    </recommendedName>
</protein>
<dbReference type="InterPro" id="IPR013520">
    <property type="entry name" value="Ribonucl_H"/>
</dbReference>
<gene>
    <name evidence="2" type="ORF">SARC_15207</name>
</gene>
<dbReference type="InterPro" id="IPR050785">
    <property type="entry name" value="PAN2-PAN3_catalytic_subunit"/>
</dbReference>
<dbReference type="Gene3D" id="3.30.420.10">
    <property type="entry name" value="Ribonuclease H-like superfamily/Ribonuclease H"/>
    <property type="match status" value="1"/>
</dbReference>
<feature type="non-terminal residue" evidence="2">
    <location>
        <position position="1"/>
    </location>
</feature>
<keyword evidence="3" id="KW-1185">Reference proteome</keyword>
<evidence type="ECO:0000259" key="1">
    <source>
        <dbReference type="Pfam" id="PF00929"/>
    </source>
</evidence>
<dbReference type="GO" id="GO:0000289">
    <property type="term" value="P:nuclear-transcribed mRNA poly(A) tail shortening"/>
    <property type="evidence" value="ECO:0007669"/>
    <property type="project" value="TreeGrafter"/>
</dbReference>
<dbReference type="PANTHER" id="PTHR15728">
    <property type="entry name" value="DEADENYLATION COMPLEX CATALYTIC SUBUNIT PAN2"/>
    <property type="match status" value="1"/>
</dbReference>
<dbReference type="GeneID" id="25915711"/>
<dbReference type="EMBL" id="KQ247371">
    <property type="protein sequence ID" value="KNC72239.1"/>
    <property type="molecule type" value="Genomic_DNA"/>
</dbReference>
<reference evidence="2 3" key="1">
    <citation type="submission" date="2011-02" db="EMBL/GenBank/DDBJ databases">
        <title>The Genome Sequence of Sphaeroforma arctica JP610.</title>
        <authorList>
            <consortium name="The Broad Institute Genome Sequencing Platform"/>
            <person name="Russ C."/>
            <person name="Cuomo C."/>
            <person name="Young S.K."/>
            <person name="Zeng Q."/>
            <person name="Gargeya S."/>
            <person name="Alvarado L."/>
            <person name="Berlin A."/>
            <person name="Chapman S.B."/>
            <person name="Chen Z."/>
            <person name="Freedman E."/>
            <person name="Gellesch M."/>
            <person name="Goldberg J."/>
            <person name="Griggs A."/>
            <person name="Gujja S."/>
            <person name="Heilman E."/>
            <person name="Heiman D."/>
            <person name="Howarth C."/>
            <person name="Mehta T."/>
            <person name="Neiman D."/>
            <person name="Pearson M."/>
            <person name="Roberts A."/>
            <person name="Saif S."/>
            <person name="Shea T."/>
            <person name="Shenoy N."/>
            <person name="Sisk P."/>
            <person name="Stolte C."/>
            <person name="Sykes S."/>
            <person name="White J."/>
            <person name="Yandava C."/>
            <person name="Burger G."/>
            <person name="Gray M.W."/>
            <person name="Holland P.W.H."/>
            <person name="King N."/>
            <person name="Lang F.B.F."/>
            <person name="Roger A.J."/>
            <person name="Ruiz-Trillo I."/>
            <person name="Haas B."/>
            <person name="Nusbaum C."/>
            <person name="Birren B."/>
        </authorList>
    </citation>
    <scope>NUCLEOTIDE SEQUENCE [LARGE SCALE GENOMIC DNA]</scope>
    <source>
        <strain evidence="2 3">JP610</strain>
    </source>
</reference>
<dbReference type="Pfam" id="PF00929">
    <property type="entry name" value="RNase_T"/>
    <property type="match status" value="1"/>
</dbReference>
<dbReference type="Proteomes" id="UP000054560">
    <property type="component" value="Unassembled WGS sequence"/>
</dbReference>
<dbReference type="InterPro" id="IPR012337">
    <property type="entry name" value="RNaseH-like_sf"/>
</dbReference>
<proteinExistence type="predicted"/>
<dbReference type="GO" id="GO:0031251">
    <property type="term" value="C:PAN complex"/>
    <property type="evidence" value="ECO:0007669"/>
    <property type="project" value="TreeGrafter"/>
</dbReference>
<dbReference type="eggNOG" id="KOG1275">
    <property type="taxonomic scope" value="Eukaryota"/>
</dbReference>
<evidence type="ECO:0000313" key="3">
    <source>
        <dbReference type="Proteomes" id="UP000054560"/>
    </source>
</evidence>
<dbReference type="AlphaFoldDB" id="A0A0L0F6H9"/>
<dbReference type="PANTHER" id="PTHR15728:SF0">
    <property type="entry name" value="PAN2-PAN3 DEADENYLATION COMPLEX CATALYTIC SUBUNIT PAN2"/>
    <property type="match status" value="1"/>
</dbReference>